<keyword evidence="5 15" id="KW-0328">Glycosyltransferase</keyword>
<dbReference type="InterPro" id="IPR038577">
    <property type="entry name" value="GT10-like_C_sf"/>
</dbReference>
<evidence type="ECO:0000256" key="6">
    <source>
        <dbReference type="ARBA" id="ARBA00022679"/>
    </source>
</evidence>
<dbReference type="Pfam" id="PF00852">
    <property type="entry name" value="Glyco_transf_10"/>
    <property type="match status" value="1"/>
</dbReference>
<proteinExistence type="inferred from homology"/>
<protein>
    <recommendedName>
        <fullName evidence="15">Fucosyltransferase</fullName>
        <ecNumber evidence="15">2.4.1.-</ecNumber>
    </recommendedName>
</protein>
<feature type="transmembrane region" description="Helical" evidence="15">
    <location>
        <begin position="674"/>
        <end position="693"/>
    </location>
</feature>
<dbReference type="GO" id="GO:0050291">
    <property type="term" value="F:sphingosine N-acyltransferase activity"/>
    <property type="evidence" value="ECO:0007669"/>
    <property type="project" value="InterPro"/>
</dbReference>
<evidence type="ECO:0000256" key="14">
    <source>
        <dbReference type="PROSITE-ProRule" id="PRU00205"/>
    </source>
</evidence>
<keyword evidence="9 15" id="KW-1133">Transmembrane helix</keyword>
<feature type="compositionally biased region" description="Polar residues" evidence="16">
    <location>
        <begin position="1"/>
        <end position="13"/>
    </location>
</feature>
<keyword evidence="6 15" id="KW-0808">Transferase</keyword>
<feature type="transmembrane region" description="Helical" evidence="15">
    <location>
        <begin position="729"/>
        <end position="753"/>
    </location>
</feature>
<evidence type="ECO:0000256" key="13">
    <source>
        <dbReference type="ARBA" id="ARBA00023316"/>
    </source>
</evidence>
<dbReference type="GO" id="GO:0005789">
    <property type="term" value="C:endoplasmic reticulum membrane"/>
    <property type="evidence" value="ECO:0007669"/>
    <property type="project" value="UniProtKB-SubCell"/>
</dbReference>
<evidence type="ECO:0000256" key="2">
    <source>
        <dbReference type="ARBA" id="ARBA00004477"/>
    </source>
</evidence>
<keyword evidence="10 15" id="KW-0333">Golgi apparatus</keyword>
<feature type="compositionally biased region" description="Low complexity" evidence="16">
    <location>
        <begin position="21"/>
        <end position="36"/>
    </location>
</feature>
<name>A0A103Y3P0_CYNCS</name>
<keyword evidence="13" id="KW-0961">Cell wall biogenesis/degradation</keyword>
<dbReference type="SMART" id="SM00724">
    <property type="entry name" value="TLC"/>
    <property type="match status" value="1"/>
</dbReference>
<feature type="transmembrane region" description="Helical" evidence="15">
    <location>
        <begin position="773"/>
        <end position="797"/>
    </location>
</feature>
<evidence type="ECO:0000256" key="9">
    <source>
        <dbReference type="ARBA" id="ARBA00022989"/>
    </source>
</evidence>
<gene>
    <name evidence="18" type="ORF">Ccrd_019774</name>
</gene>
<dbReference type="PANTHER" id="PTHR12560:SF0">
    <property type="entry name" value="LD18904P"/>
    <property type="match status" value="1"/>
</dbReference>
<dbReference type="GO" id="GO:0046513">
    <property type="term" value="P:ceramide biosynthetic process"/>
    <property type="evidence" value="ECO:0007669"/>
    <property type="project" value="InterPro"/>
</dbReference>
<feature type="transmembrane region" description="Helical" evidence="15">
    <location>
        <begin position="648"/>
        <end position="667"/>
    </location>
</feature>
<dbReference type="Gene3D" id="3.40.50.11660">
    <property type="entry name" value="Glycosyl transferase family 10, C-terminal domain"/>
    <property type="match status" value="1"/>
</dbReference>
<evidence type="ECO:0000256" key="12">
    <source>
        <dbReference type="ARBA" id="ARBA00023180"/>
    </source>
</evidence>
<keyword evidence="8" id="KW-0735">Signal-anchor</keyword>
<evidence type="ECO:0000256" key="16">
    <source>
        <dbReference type="SAM" id="MobiDB-lite"/>
    </source>
</evidence>
<evidence type="ECO:0000256" key="8">
    <source>
        <dbReference type="ARBA" id="ARBA00022968"/>
    </source>
</evidence>
<evidence type="ECO:0000256" key="5">
    <source>
        <dbReference type="ARBA" id="ARBA00022676"/>
    </source>
</evidence>
<feature type="transmembrane region" description="Helical" evidence="15">
    <location>
        <begin position="43"/>
        <end position="63"/>
    </location>
</feature>
<dbReference type="GO" id="GO:0032580">
    <property type="term" value="C:Golgi cisterna membrane"/>
    <property type="evidence" value="ECO:0007669"/>
    <property type="project" value="UniProtKB-SubCell"/>
</dbReference>
<comment type="similarity">
    <text evidence="4 15">Belongs to the glycosyltransferase 10 family.</text>
</comment>
<dbReference type="EC" id="2.4.1.-" evidence="15"/>
<sequence length="822" mass="93456">MGLLNPNQRGSRGTQEDYHGSSNNNSTSSPSSPRSIHNSKKKWSNLLPLFLVLVFISEIAFLGRLDIIKKADFVNSWTESFYQFTTSPLVSSTNFLETSDEVPVVGISDASLEVVGSGGDGETCEEWLEREDHVVYSRDFQKDPVLVFGGEQRPCDVGCKFLPLHKRTQAEAAIGLRHIGETSGVLRSMESAIYYPDNDIATARRWIIITATNLDTLNGIAPIILLVPTTILTALRSGARDNSAYYCRSSHDLGRKGYDVVMTTSLSSDVPVGYFSWAEYDIMAPLQPKTEKALAAAYISNCGAINSRLQALEKLEKFNVKIDSYGACHHNRDENVDKLEALKHYKFSLAFENSNAEDYVTEKYFQSLVAGSVPVVYGAPNIQDFAPSPGSILHIKELNGVGSVAKTMKRLEENNTAYNEFLRQVLWKHDGPSDSFKALVDMAAVHSDCRLCIFLATKIHEKEEKSLGFPKRPCKCTRGSESVHHLYIRERGRSGNLTMAAMESAVLSKFKSIKHETVWRKERPEKIRGEKRELKVYRIYPVGMTQRQALYTFHFKGISFRSHIESNPCAKFETLSIWLMSKGDTPLKINKTTRAKIAKFTESMWKLTYYATIEFCVLAITYHEPWFRDITGYFRGWPNQELKFSLELVYMCQCGFYTYSIAALLLWETRRKDFSVMMSHHIITVFLIGYSYITRFFRIGSVVLAVHDASDVFLEGAKMFKYSGKEVGASVMFGMFAISWLVLRLVIFPFWVIRATSINLLDALKPSEAYDMSLYYIFNTMLLSLLVFHIYWWILIFNMIMRQLKNRGQVGEDIRSDSEDDD</sequence>
<evidence type="ECO:0000256" key="7">
    <source>
        <dbReference type="ARBA" id="ARBA00022692"/>
    </source>
</evidence>
<comment type="caution">
    <text evidence="18">The sequence shown here is derived from an EMBL/GenBank/DDBJ whole genome shotgun (WGS) entry which is preliminary data.</text>
</comment>
<comment type="caution">
    <text evidence="15">Lacks conserved residue(s) required for the propagation of feature annotation.</text>
</comment>
<keyword evidence="12" id="KW-0325">Glycoprotein</keyword>
<dbReference type="InterPro" id="IPR016439">
    <property type="entry name" value="Lag1/Lac1-like"/>
</dbReference>
<dbReference type="Proteomes" id="UP000243975">
    <property type="component" value="Unassembled WGS sequence"/>
</dbReference>
<dbReference type="FunFam" id="3.40.50.11660:FF:000005">
    <property type="entry name" value="Glycoprotein 3-alpha-L-fucosyltransferase A"/>
    <property type="match status" value="1"/>
</dbReference>
<dbReference type="SUPFAM" id="SSF53756">
    <property type="entry name" value="UDP-Glycosyltransferase/glycogen phosphorylase"/>
    <property type="match status" value="1"/>
</dbReference>
<evidence type="ECO:0000256" key="11">
    <source>
        <dbReference type="ARBA" id="ARBA00023136"/>
    </source>
</evidence>
<accession>A0A103Y3P0</accession>
<evidence type="ECO:0000259" key="17">
    <source>
        <dbReference type="PROSITE" id="PS50922"/>
    </source>
</evidence>
<dbReference type="Gramene" id="KVI01946">
    <property type="protein sequence ID" value="KVI01946"/>
    <property type="gene ID" value="Ccrd_019774"/>
</dbReference>
<evidence type="ECO:0000256" key="4">
    <source>
        <dbReference type="ARBA" id="ARBA00008919"/>
    </source>
</evidence>
<keyword evidence="11 14" id="KW-0472">Membrane</keyword>
<dbReference type="GO" id="GO:0071555">
    <property type="term" value="P:cell wall organization"/>
    <property type="evidence" value="ECO:0007669"/>
    <property type="project" value="UniProtKB-KW"/>
</dbReference>
<keyword evidence="19" id="KW-1185">Reference proteome</keyword>
<comment type="pathway">
    <text evidence="3">Protein modification; protein glycosylation.</text>
</comment>
<dbReference type="PANTHER" id="PTHR12560">
    <property type="entry name" value="LONGEVITY ASSURANCE FACTOR 1 LAG1"/>
    <property type="match status" value="1"/>
</dbReference>
<evidence type="ECO:0000256" key="3">
    <source>
        <dbReference type="ARBA" id="ARBA00004922"/>
    </source>
</evidence>
<feature type="region of interest" description="Disordered" evidence="16">
    <location>
        <begin position="1"/>
        <end position="36"/>
    </location>
</feature>
<dbReference type="AlphaFoldDB" id="A0A103Y3P0"/>
<dbReference type="PROSITE" id="PS50922">
    <property type="entry name" value="TLC"/>
    <property type="match status" value="1"/>
</dbReference>
<evidence type="ECO:0000313" key="18">
    <source>
        <dbReference type="EMBL" id="KVI01946.1"/>
    </source>
</evidence>
<evidence type="ECO:0000313" key="19">
    <source>
        <dbReference type="Proteomes" id="UP000243975"/>
    </source>
</evidence>
<evidence type="ECO:0000256" key="15">
    <source>
        <dbReference type="RuleBase" id="RU003832"/>
    </source>
</evidence>
<keyword evidence="7 14" id="KW-0812">Transmembrane</keyword>
<comment type="subcellular location">
    <subcellularLocation>
        <location evidence="2">Endoplasmic reticulum membrane</location>
        <topology evidence="2">Multi-pass membrane protein</topology>
    </subcellularLocation>
    <subcellularLocation>
        <location evidence="1 15">Golgi apparatus</location>
        <location evidence="1 15">Golgi stack membrane</location>
        <topology evidence="1 15">Single-pass type II membrane protein</topology>
    </subcellularLocation>
</comment>
<dbReference type="EMBL" id="LEKV01002670">
    <property type="protein sequence ID" value="KVI01946.1"/>
    <property type="molecule type" value="Genomic_DNA"/>
</dbReference>
<dbReference type="UniPathway" id="UPA00378"/>
<dbReference type="Pfam" id="PF03798">
    <property type="entry name" value="TRAM_LAG1_CLN8"/>
    <property type="match status" value="1"/>
</dbReference>
<dbReference type="GO" id="GO:0016757">
    <property type="term" value="F:glycosyltransferase activity"/>
    <property type="evidence" value="ECO:0007669"/>
    <property type="project" value="UniProtKB-UniRule"/>
</dbReference>
<feature type="domain" description="TLC" evidence="17">
    <location>
        <begin position="598"/>
        <end position="805"/>
    </location>
</feature>
<evidence type="ECO:0000256" key="10">
    <source>
        <dbReference type="ARBA" id="ARBA00023034"/>
    </source>
</evidence>
<dbReference type="InterPro" id="IPR055270">
    <property type="entry name" value="Glyco_tran_10_C"/>
</dbReference>
<evidence type="ECO:0000256" key="1">
    <source>
        <dbReference type="ARBA" id="ARBA00004447"/>
    </source>
</evidence>
<reference evidence="18 19" key="1">
    <citation type="journal article" date="2016" name="Sci. Rep.">
        <title>The genome sequence of the outbreeding globe artichoke constructed de novo incorporating a phase-aware low-pass sequencing strategy of F1 progeny.</title>
        <authorList>
            <person name="Scaglione D."/>
            <person name="Reyes-Chin-Wo S."/>
            <person name="Acquadro A."/>
            <person name="Froenicke L."/>
            <person name="Portis E."/>
            <person name="Beitel C."/>
            <person name="Tirone M."/>
            <person name="Mauro R."/>
            <person name="Lo Monaco A."/>
            <person name="Mauromicale G."/>
            <person name="Faccioli P."/>
            <person name="Cattivelli L."/>
            <person name="Rieseberg L."/>
            <person name="Michelmore R."/>
            <person name="Lanteri S."/>
        </authorList>
    </citation>
    <scope>NUCLEOTIDE SEQUENCE [LARGE SCALE GENOMIC DNA]</scope>
    <source>
        <strain evidence="18">2C</strain>
    </source>
</reference>
<organism evidence="18 19">
    <name type="scientific">Cynara cardunculus var. scolymus</name>
    <name type="common">Globe artichoke</name>
    <name type="synonym">Cynara scolymus</name>
    <dbReference type="NCBI Taxonomy" id="59895"/>
    <lineage>
        <taxon>Eukaryota</taxon>
        <taxon>Viridiplantae</taxon>
        <taxon>Streptophyta</taxon>
        <taxon>Embryophyta</taxon>
        <taxon>Tracheophyta</taxon>
        <taxon>Spermatophyta</taxon>
        <taxon>Magnoliopsida</taxon>
        <taxon>eudicotyledons</taxon>
        <taxon>Gunneridae</taxon>
        <taxon>Pentapetalae</taxon>
        <taxon>asterids</taxon>
        <taxon>campanulids</taxon>
        <taxon>Asterales</taxon>
        <taxon>Asteraceae</taxon>
        <taxon>Carduoideae</taxon>
        <taxon>Cardueae</taxon>
        <taxon>Carduinae</taxon>
        <taxon>Cynara</taxon>
    </lineage>
</organism>
<dbReference type="InterPro" id="IPR006634">
    <property type="entry name" value="TLC-dom"/>
</dbReference>